<feature type="domain" description="N-acetyltransferase" evidence="1">
    <location>
        <begin position="2"/>
        <end position="157"/>
    </location>
</feature>
<accession>A0A917Z1M3</accession>
<dbReference type="Proteomes" id="UP000646523">
    <property type="component" value="Unassembled WGS sequence"/>
</dbReference>
<protein>
    <submittedName>
        <fullName evidence="2">N-acetyltransferase</fullName>
    </submittedName>
</protein>
<comment type="caution">
    <text evidence="2">The sequence shown here is derived from an EMBL/GenBank/DDBJ whole genome shotgun (WGS) entry which is preliminary data.</text>
</comment>
<dbReference type="Gene3D" id="3.40.630.30">
    <property type="match status" value="1"/>
</dbReference>
<organism evidence="2 3">
    <name type="scientific">Nonomuraea cavernae</name>
    <dbReference type="NCBI Taxonomy" id="2045107"/>
    <lineage>
        <taxon>Bacteria</taxon>
        <taxon>Bacillati</taxon>
        <taxon>Actinomycetota</taxon>
        <taxon>Actinomycetes</taxon>
        <taxon>Streptosporangiales</taxon>
        <taxon>Streptosporangiaceae</taxon>
        <taxon>Nonomuraea</taxon>
    </lineage>
</organism>
<sequence length="157" mass="17300">MGDARRATAADAAELVRLRGVMFADLPGQESEGDAWMRSAVEALRRRLDEPDPSMVAFVVERPDRPGELAACAVGAVEFRLGGPRNPSGVSGYVFNVVTDLAYRRRGYSRLCVTALLDWYRDRGITAVHLRASTQGEPLYRSLGFVRTADPAMRLKD</sequence>
<dbReference type="RefSeq" id="WP_189125650.1">
    <property type="nucleotide sequence ID" value="NZ_BMNH01000011.1"/>
</dbReference>
<name>A0A917Z1M3_9ACTN</name>
<dbReference type="CDD" id="cd04301">
    <property type="entry name" value="NAT_SF"/>
    <property type="match status" value="1"/>
</dbReference>
<dbReference type="Pfam" id="PF00583">
    <property type="entry name" value="Acetyltransf_1"/>
    <property type="match status" value="1"/>
</dbReference>
<dbReference type="InterPro" id="IPR016181">
    <property type="entry name" value="Acyl_CoA_acyltransferase"/>
</dbReference>
<keyword evidence="3" id="KW-1185">Reference proteome</keyword>
<dbReference type="AlphaFoldDB" id="A0A917Z1M3"/>
<evidence type="ECO:0000313" key="3">
    <source>
        <dbReference type="Proteomes" id="UP000646523"/>
    </source>
</evidence>
<evidence type="ECO:0000313" key="2">
    <source>
        <dbReference type="EMBL" id="GGO72343.1"/>
    </source>
</evidence>
<proteinExistence type="predicted"/>
<dbReference type="PROSITE" id="PS51186">
    <property type="entry name" value="GNAT"/>
    <property type="match status" value="1"/>
</dbReference>
<dbReference type="SUPFAM" id="SSF55729">
    <property type="entry name" value="Acyl-CoA N-acyltransferases (Nat)"/>
    <property type="match status" value="1"/>
</dbReference>
<dbReference type="EMBL" id="BMNH01000011">
    <property type="protein sequence ID" value="GGO72343.1"/>
    <property type="molecule type" value="Genomic_DNA"/>
</dbReference>
<dbReference type="GO" id="GO:0016747">
    <property type="term" value="F:acyltransferase activity, transferring groups other than amino-acyl groups"/>
    <property type="evidence" value="ECO:0007669"/>
    <property type="project" value="InterPro"/>
</dbReference>
<evidence type="ECO:0000259" key="1">
    <source>
        <dbReference type="PROSITE" id="PS51186"/>
    </source>
</evidence>
<reference evidence="2" key="1">
    <citation type="journal article" date="2014" name="Int. J. Syst. Evol. Microbiol.">
        <title>Complete genome sequence of Corynebacterium casei LMG S-19264T (=DSM 44701T), isolated from a smear-ripened cheese.</title>
        <authorList>
            <consortium name="US DOE Joint Genome Institute (JGI-PGF)"/>
            <person name="Walter F."/>
            <person name="Albersmeier A."/>
            <person name="Kalinowski J."/>
            <person name="Ruckert C."/>
        </authorList>
    </citation>
    <scope>NUCLEOTIDE SEQUENCE</scope>
    <source>
        <strain evidence="2">CGMCC 4.7368</strain>
    </source>
</reference>
<reference evidence="2" key="2">
    <citation type="submission" date="2020-09" db="EMBL/GenBank/DDBJ databases">
        <authorList>
            <person name="Sun Q."/>
            <person name="Zhou Y."/>
        </authorList>
    </citation>
    <scope>NUCLEOTIDE SEQUENCE</scope>
    <source>
        <strain evidence="2">CGMCC 4.7368</strain>
    </source>
</reference>
<dbReference type="InterPro" id="IPR000182">
    <property type="entry name" value="GNAT_dom"/>
</dbReference>
<gene>
    <name evidence="2" type="ORF">GCM10012289_40170</name>
</gene>